<feature type="compositionally biased region" description="Acidic residues" evidence="1">
    <location>
        <begin position="13"/>
        <end position="28"/>
    </location>
</feature>
<dbReference type="AlphaFoldDB" id="W2X4N2"/>
<accession>W2X4N2</accession>
<feature type="region of interest" description="Disordered" evidence="1">
    <location>
        <begin position="1"/>
        <end position="53"/>
    </location>
</feature>
<evidence type="ECO:0000313" key="3">
    <source>
        <dbReference type="Proteomes" id="UP000018958"/>
    </source>
</evidence>
<name>W2X4N2_PHYNI</name>
<protein>
    <submittedName>
        <fullName evidence="2">Uncharacterized protein</fullName>
    </submittedName>
</protein>
<evidence type="ECO:0000256" key="1">
    <source>
        <dbReference type="SAM" id="MobiDB-lite"/>
    </source>
</evidence>
<reference evidence="2 3" key="1">
    <citation type="submission" date="2013-11" db="EMBL/GenBank/DDBJ databases">
        <title>The Genome Sequence of Phytophthora parasitica CJ01A1.</title>
        <authorList>
            <consortium name="The Broad Institute Genomics Platform"/>
            <person name="Russ C."/>
            <person name="Tyler B."/>
            <person name="Panabieres F."/>
            <person name="Shan W."/>
            <person name="Tripathy S."/>
            <person name="Grunwald N."/>
            <person name="Machado M."/>
            <person name="Johnson C.S."/>
            <person name="Walker B."/>
            <person name="Young S.K."/>
            <person name="Zeng Q."/>
            <person name="Gargeya S."/>
            <person name="Fitzgerald M."/>
            <person name="Haas B."/>
            <person name="Abouelleil A."/>
            <person name="Allen A.W."/>
            <person name="Alvarado L."/>
            <person name="Arachchi H.M."/>
            <person name="Berlin A.M."/>
            <person name="Chapman S.B."/>
            <person name="Gainer-Dewar J."/>
            <person name="Goldberg J."/>
            <person name="Griggs A."/>
            <person name="Gujja S."/>
            <person name="Hansen M."/>
            <person name="Howarth C."/>
            <person name="Imamovic A."/>
            <person name="Ireland A."/>
            <person name="Larimer J."/>
            <person name="McCowan C."/>
            <person name="Murphy C."/>
            <person name="Pearson M."/>
            <person name="Poon T.W."/>
            <person name="Priest M."/>
            <person name="Roberts A."/>
            <person name="Saif S."/>
            <person name="Shea T."/>
            <person name="Sisk P."/>
            <person name="Sykes S."/>
            <person name="Wortman J."/>
            <person name="Nusbaum C."/>
            <person name="Birren B."/>
        </authorList>
    </citation>
    <scope>NUCLEOTIDE SEQUENCE [LARGE SCALE GENOMIC DNA]</scope>
    <source>
        <strain evidence="2 3">CJ01A1</strain>
    </source>
</reference>
<dbReference type="PANTHER" id="PTHR34415">
    <property type="entry name" value="INTEGRASE CATALYTIC DOMAIN-CONTAINING PROTEIN"/>
    <property type="match status" value="1"/>
</dbReference>
<sequence length="326" mass="36686">MKAHSDTSAESGDASEDSEWGPDSEEECSCSNEIQTSDSEVDEDPNTVATSINLNDGGLRELVTRLIQEDPCNKKCLKGKAMELEQKRINDGIFSVKAHGNLLNQKASAVDLRWLVSWFKRFAVSVGDVVSVRVRRKETKEGEIKMYYSNAEYTLLPAYFTWDQLYTKMHNYVEEIALRSGATVTETEAFGEHTTAARRMREEYKSDLASADDTQDVIIIDFSQNLTLPSVSNTPSQWYFLSLRNVNMFGVFYANKNIQYNYVYDESVAGKGADEVNSMLHHFISQIVVPAGFRKLTIYADNCGGQNKNNFVVRMLLTLGTYVAFG</sequence>
<dbReference type="Proteomes" id="UP000018958">
    <property type="component" value="Unassembled WGS sequence"/>
</dbReference>
<comment type="caution">
    <text evidence="2">The sequence shown here is derived from an EMBL/GenBank/DDBJ whole genome shotgun (WGS) entry which is preliminary data.</text>
</comment>
<proteinExistence type="predicted"/>
<evidence type="ECO:0000313" key="2">
    <source>
        <dbReference type="EMBL" id="ETP16884.1"/>
    </source>
</evidence>
<organism evidence="2 3">
    <name type="scientific">Phytophthora nicotianae CJ01A1</name>
    <dbReference type="NCBI Taxonomy" id="1317063"/>
    <lineage>
        <taxon>Eukaryota</taxon>
        <taxon>Sar</taxon>
        <taxon>Stramenopiles</taxon>
        <taxon>Oomycota</taxon>
        <taxon>Peronosporomycetes</taxon>
        <taxon>Peronosporales</taxon>
        <taxon>Peronosporaceae</taxon>
        <taxon>Phytophthora</taxon>
    </lineage>
</organism>
<dbReference type="EMBL" id="ANIX01001727">
    <property type="protein sequence ID" value="ETP16884.1"/>
    <property type="molecule type" value="Genomic_DNA"/>
</dbReference>
<feature type="compositionally biased region" description="Polar residues" evidence="1">
    <location>
        <begin position="29"/>
        <end position="38"/>
    </location>
</feature>
<dbReference type="OrthoDB" id="127459at2759"/>
<dbReference type="PANTHER" id="PTHR34415:SF1">
    <property type="entry name" value="INTEGRASE CATALYTIC DOMAIN-CONTAINING PROTEIN"/>
    <property type="match status" value="1"/>
</dbReference>
<gene>
    <name evidence="2" type="ORF">F441_08602</name>
</gene>